<sequence length="191" mass="21574">MKKIILSAVILLSCFTAKIASAQVSIGLGINIGSQPDWGPVGYDHVDYYYMPDVDAYYDVPTHNYVYYENNVWVHRRFLPARYRGYNMYNGYKVVVNERNPWMRHAYYRDHYAGYRGRHDQVIIRNSHDARYANHWNGGNRYANRTVYHGNNGWHGGNPNRGGGHGGGDHGHGGGEHGGGEHGHGGGHGHH</sequence>
<evidence type="ECO:0008006" key="5">
    <source>
        <dbReference type="Google" id="ProtNLM"/>
    </source>
</evidence>
<gene>
    <name evidence="3" type="ORF">ACFFGT_03745</name>
</gene>
<evidence type="ECO:0000313" key="4">
    <source>
        <dbReference type="Proteomes" id="UP001589828"/>
    </source>
</evidence>
<feature type="compositionally biased region" description="Gly residues" evidence="1">
    <location>
        <begin position="153"/>
        <end position="166"/>
    </location>
</feature>
<organism evidence="3 4">
    <name type="scientific">Mucilaginibacter angelicae</name>
    <dbReference type="NCBI Taxonomy" id="869718"/>
    <lineage>
        <taxon>Bacteria</taxon>
        <taxon>Pseudomonadati</taxon>
        <taxon>Bacteroidota</taxon>
        <taxon>Sphingobacteriia</taxon>
        <taxon>Sphingobacteriales</taxon>
        <taxon>Sphingobacteriaceae</taxon>
        <taxon>Mucilaginibacter</taxon>
    </lineage>
</organism>
<dbReference type="Proteomes" id="UP001589828">
    <property type="component" value="Unassembled WGS sequence"/>
</dbReference>
<feature type="chain" id="PRO_5045848260" description="YXWGXW repeat-containing protein" evidence="2">
    <location>
        <begin position="23"/>
        <end position="191"/>
    </location>
</feature>
<keyword evidence="4" id="KW-1185">Reference proteome</keyword>
<keyword evidence="2" id="KW-0732">Signal</keyword>
<name>A0ABV6L1Q5_9SPHI</name>
<comment type="caution">
    <text evidence="3">The sequence shown here is derived from an EMBL/GenBank/DDBJ whole genome shotgun (WGS) entry which is preliminary data.</text>
</comment>
<evidence type="ECO:0000256" key="2">
    <source>
        <dbReference type="SAM" id="SignalP"/>
    </source>
</evidence>
<protein>
    <recommendedName>
        <fullName evidence="5">YXWGXW repeat-containing protein</fullName>
    </recommendedName>
</protein>
<feature type="compositionally biased region" description="Basic and acidic residues" evidence="1">
    <location>
        <begin position="167"/>
        <end position="184"/>
    </location>
</feature>
<proteinExistence type="predicted"/>
<evidence type="ECO:0000256" key="1">
    <source>
        <dbReference type="SAM" id="MobiDB-lite"/>
    </source>
</evidence>
<feature type="signal peptide" evidence="2">
    <location>
        <begin position="1"/>
        <end position="22"/>
    </location>
</feature>
<reference evidence="3 4" key="1">
    <citation type="submission" date="2024-09" db="EMBL/GenBank/DDBJ databases">
        <authorList>
            <person name="Sun Q."/>
            <person name="Mori K."/>
        </authorList>
    </citation>
    <scope>NUCLEOTIDE SEQUENCE [LARGE SCALE GENOMIC DNA]</scope>
    <source>
        <strain evidence="3 4">NCAIM B.02415</strain>
    </source>
</reference>
<evidence type="ECO:0000313" key="3">
    <source>
        <dbReference type="EMBL" id="MFC0513294.1"/>
    </source>
</evidence>
<accession>A0ABV6L1Q5</accession>
<feature type="region of interest" description="Disordered" evidence="1">
    <location>
        <begin position="153"/>
        <end position="191"/>
    </location>
</feature>
<dbReference type="EMBL" id="JBHLTS010000007">
    <property type="protein sequence ID" value="MFC0513294.1"/>
    <property type="molecule type" value="Genomic_DNA"/>
</dbReference>
<dbReference type="RefSeq" id="WP_377021166.1">
    <property type="nucleotide sequence ID" value="NZ_JBHLTS010000007.1"/>
</dbReference>